<comment type="caution">
    <text evidence="2">The sequence shown here is derived from an EMBL/GenBank/DDBJ whole genome shotgun (WGS) entry which is preliminary data.</text>
</comment>
<name>A0A0G1GPS8_9BACT</name>
<evidence type="ECO:0000313" key="3">
    <source>
        <dbReference type="Proteomes" id="UP000034069"/>
    </source>
</evidence>
<feature type="chain" id="PRO_5002537352" description="Type 4 fimbrial biogenesis protein PilX N-terminal domain-containing protein" evidence="1">
    <location>
        <begin position="18"/>
        <end position="242"/>
    </location>
</feature>
<proteinExistence type="predicted"/>
<sequence length="242" mass="25108">MLVLIMTVIGTAAISLAGRTVVETRVQEVNVDSSQAMLAAESGLERALAPTPVLSGTVGTNATFNVTDQTTGTSYAIVGPFANGEIWEINLSGFSGQLNLYWDSAPTSGGARGVYVSGVHSTGILDNAYAPSGFGNGFTTPDTGSYSLGGRNFTYRRLAVPYTAGSTVMRVMMLGGDTILGFQAGTGTLTAQVRQLTSVGTVARGNESIKQGLGYYESVTDQVPGVFDFALYSGGDIVQNSL</sequence>
<dbReference type="Proteomes" id="UP000034069">
    <property type="component" value="Unassembled WGS sequence"/>
</dbReference>
<dbReference type="EMBL" id="LCHN01000002">
    <property type="protein sequence ID" value="KKT36343.1"/>
    <property type="molecule type" value="Genomic_DNA"/>
</dbReference>
<reference evidence="2 3" key="1">
    <citation type="journal article" date="2015" name="Nature">
        <title>rRNA introns, odd ribosomes, and small enigmatic genomes across a large radiation of phyla.</title>
        <authorList>
            <person name="Brown C.T."/>
            <person name="Hug L.A."/>
            <person name="Thomas B.C."/>
            <person name="Sharon I."/>
            <person name="Castelle C.J."/>
            <person name="Singh A."/>
            <person name="Wilkins M.J."/>
            <person name="Williams K.H."/>
            <person name="Banfield J.F."/>
        </authorList>
    </citation>
    <scope>NUCLEOTIDE SEQUENCE [LARGE SCALE GENOMIC DNA]</scope>
</reference>
<dbReference type="AlphaFoldDB" id="A0A0G1GPS8"/>
<organism evidence="2 3">
    <name type="scientific">Candidatus Collierbacteria bacterium GW2011_GWA1_44_12</name>
    <dbReference type="NCBI Taxonomy" id="1618376"/>
    <lineage>
        <taxon>Bacteria</taxon>
        <taxon>Candidatus Collieribacteriota</taxon>
    </lineage>
</organism>
<evidence type="ECO:0000256" key="1">
    <source>
        <dbReference type="SAM" id="SignalP"/>
    </source>
</evidence>
<evidence type="ECO:0000313" key="2">
    <source>
        <dbReference type="EMBL" id="KKT36343.1"/>
    </source>
</evidence>
<keyword evidence="1" id="KW-0732">Signal</keyword>
<gene>
    <name evidence="2" type="ORF">UW23_C0002G0010</name>
</gene>
<feature type="signal peptide" evidence="1">
    <location>
        <begin position="1"/>
        <end position="17"/>
    </location>
</feature>
<evidence type="ECO:0008006" key="4">
    <source>
        <dbReference type="Google" id="ProtNLM"/>
    </source>
</evidence>
<accession>A0A0G1GPS8</accession>
<protein>
    <recommendedName>
        <fullName evidence="4">Type 4 fimbrial biogenesis protein PilX N-terminal domain-containing protein</fullName>
    </recommendedName>
</protein>